<evidence type="ECO:0000256" key="1">
    <source>
        <dbReference type="SAM" id="SignalP"/>
    </source>
</evidence>
<protein>
    <recommendedName>
        <fullName evidence="4">3-keto-disaccharide hydrolase domain-containing protein</fullName>
    </recommendedName>
</protein>
<dbReference type="Gene3D" id="2.60.120.560">
    <property type="entry name" value="Exo-inulinase, domain 1"/>
    <property type="match status" value="1"/>
</dbReference>
<keyword evidence="3" id="KW-1185">Reference proteome</keyword>
<evidence type="ECO:0008006" key="4">
    <source>
        <dbReference type="Google" id="ProtNLM"/>
    </source>
</evidence>
<reference evidence="3" key="1">
    <citation type="submission" date="2018-04" db="EMBL/GenBank/DDBJ databases">
        <authorList>
            <person name="Lucker S."/>
            <person name="Sakoula D."/>
        </authorList>
    </citation>
    <scope>NUCLEOTIDE SEQUENCE [LARGE SCALE GENOMIC DNA]</scope>
</reference>
<evidence type="ECO:0000313" key="3">
    <source>
        <dbReference type="Proteomes" id="UP000248168"/>
    </source>
</evidence>
<dbReference type="AlphaFoldDB" id="A0A330L3E5"/>
<proteinExistence type="predicted"/>
<feature type="signal peptide" evidence="1">
    <location>
        <begin position="1"/>
        <end position="28"/>
    </location>
</feature>
<dbReference type="InParanoid" id="A0A330L3E5"/>
<accession>A0A330L3E5</accession>
<name>A0A330L3E5_9BACT</name>
<organism evidence="2 3">
    <name type="scientific">Nitrospira lenta</name>
    <dbReference type="NCBI Taxonomy" id="1436998"/>
    <lineage>
        <taxon>Bacteria</taxon>
        <taxon>Pseudomonadati</taxon>
        <taxon>Nitrospirota</taxon>
        <taxon>Nitrospiria</taxon>
        <taxon>Nitrospirales</taxon>
        <taxon>Nitrospiraceae</taxon>
        <taxon>Nitrospira</taxon>
    </lineage>
</organism>
<sequence>METHRHVTKRLFMLLTIAGLTLSHGECAAAGNAPWNTHANEAARLALRYANALATNRADDWARLDLGCLSRLRAAGAGSPDNRKRVARTCYDDTVNAYRAMLEDTVEPGVLGSTARGRSLGLLSETHRHASLWKDYPPALFLSPAAVRSSLATPPTVELRTVSPTRPIAIAQGTAMPSTVGGTLVELVVTYPDPFAAPSALAPNEVWWASGSARRYQPVHSVVIRLVVVSNLRRLGYAEDRAVVNEVLPDAPHIPATSYGINPTDAALQPEIRGQFVLGSARWWTRALAGERYSAVLKQAELTADKREKRALFASLLSLDPTDPQVNAQLGTLEFESFLREGLAKAGIGAADEAMKRQVAELYWNLLAQTWRQELTDVAVGHSPAADAFYAAFQALEAAVGTGTASPELQRQLGLLHRWNNDVPSALALHEPLLLAIGKENRPARSRLLADLAWDRIQWVSWERRYDHPWLQQAQDEARQAMELADTPIARLVPAQALLLAEALSVTRTPDGLDARLHAVKDHHEHLSGVTGLWPYLVGNDVVKALVPDGRRVTLPTPVRAPDVLNVEVHAKPPQQDIVWQWNFDQDAPETVPTGFVVLSTPGADTAGWRVRPDGQLPVPGQLVIQDRPCGTDTCAHLLLADRIRTTYPDATVQLAELSPGSGGEAGLALAVRDNQNFYSVTLSPSTGKLTTRRVTDGRTIVLGEITVKLAQRPWHSLRVQRINFLHLDRGRLSVFVDGAQVAAVADEWITQEGSIGLITLGQTAAQFDGLHLLDLVSNRTLSGPAAY</sequence>
<dbReference type="OrthoDB" id="9764569at2"/>
<dbReference type="Proteomes" id="UP000248168">
    <property type="component" value="Unassembled WGS sequence"/>
</dbReference>
<dbReference type="RefSeq" id="WP_121988748.1">
    <property type="nucleotide sequence ID" value="NZ_OUNR01000005.1"/>
</dbReference>
<dbReference type="EMBL" id="OUNR01000005">
    <property type="protein sequence ID" value="SPP64337.1"/>
    <property type="molecule type" value="Genomic_DNA"/>
</dbReference>
<feature type="chain" id="PRO_5016385874" description="3-keto-disaccharide hydrolase domain-containing protein" evidence="1">
    <location>
        <begin position="29"/>
        <end position="788"/>
    </location>
</feature>
<evidence type="ECO:0000313" key="2">
    <source>
        <dbReference type="EMBL" id="SPP64337.1"/>
    </source>
</evidence>
<keyword evidence="1" id="KW-0732">Signal</keyword>
<gene>
    <name evidence="2" type="ORF">NITLEN_130010</name>
</gene>